<accession>A0A2G5V3P0</accession>
<dbReference type="EMBL" id="PDUG01000002">
    <property type="protein sequence ID" value="PIC46367.1"/>
    <property type="molecule type" value="Genomic_DNA"/>
</dbReference>
<sequence>MSRLLIWNGSLGGTIWKTCWKNIAQNELLKFRDGIIERQNMGLLAKQDTIMNFEIEVGTEETIIHAKFIIIEVLEAISGGSTIIRSQNHGTN</sequence>
<gene>
    <name evidence="1" type="primary">Cnig_chr_II.g6081</name>
    <name evidence="1" type="ORF">B9Z55_006081</name>
</gene>
<reference evidence="2" key="1">
    <citation type="submission" date="2017-10" db="EMBL/GenBank/DDBJ databases">
        <title>Rapid genome shrinkage in a self-fertile nematode reveals novel sperm competition proteins.</title>
        <authorList>
            <person name="Yin D."/>
            <person name="Schwarz E.M."/>
            <person name="Thomas C.G."/>
            <person name="Felde R.L."/>
            <person name="Korf I.F."/>
            <person name="Cutter A.D."/>
            <person name="Schartner C.M."/>
            <person name="Ralston E.J."/>
            <person name="Meyer B.J."/>
            <person name="Haag E.S."/>
        </authorList>
    </citation>
    <scope>NUCLEOTIDE SEQUENCE [LARGE SCALE GENOMIC DNA]</scope>
    <source>
        <strain evidence="2">JU1422</strain>
    </source>
</reference>
<comment type="caution">
    <text evidence="1">The sequence shown here is derived from an EMBL/GenBank/DDBJ whole genome shotgun (WGS) entry which is preliminary data.</text>
</comment>
<keyword evidence="2" id="KW-1185">Reference proteome</keyword>
<dbReference type="Proteomes" id="UP000230233">
    <property type="component" value="Chromosome II"/>
</dbReference>
<evidence type="ECO:0000313" key="2">
    <source>
        <dbReference type="Proteomes" id="UP000230233"/>
    </source>
</evidence>
<dbReference type="AlphaFoldDB" id="A0A2G5V3P0"/>
<organism evidence="1 2">
    <name type="scientific">Caenorhabditis nigoni</name>
    <dbReference type="NCBI Taxonomy" id="1611254"/>
    <lineage>
        <taxon>Eukaryota</taxon>
        <taxon>Metazoa</taxon>
        <taxon>Ecdysozoa</taxon>
        <taxon>Nematoda</taxon>
        <taxon>Chromadorea</taxon>
        <taxon>Rhabditida</taxon>
        <taxon>Rhabditina</taxon>
        <taxon>Rhabditomorpha</taxon>
        <taxon>Rhabditoidea</taxon>
        <taxon>Rhabditidae</taxon>
        <taxon>Peloderinae</taxon>
        <taxon>Caenorhabditis</taxon>
    </lineage>
</organism>
<proteinExistence type="predicted"/>
<name>A0A2G5V3P0_9PELO</name>
<evidence type="ECO:0000313" key="1">
    <source>
        <dbReference type="EMBL" id="PIC46367.1"/>
    </source>
</evidence>
<protein>
    <submittedName>
        <fullName evidence="1">Uncharacterized protein</fullName>
    </submittedName>
</protein>